<feature type="region of interest" description="Disordered" evidence="7">
    <location>
        <begin position="643"/>
        <end position="663"/>
    </location>
</feature>
<evidence type="ECO:0000259" key="11">
    <source>
        <dbReference type="PROSITE" id="PS50113"/>
    </source>
</evidence>
<dbReference type="InterPro" id="IPR011006">
    <property type="entry name" value="CheY-like_superfamily"/>
</dbReference>
<dbReference type="Pfam" id="PF00989">
    <property type="entry name" value="PAS"/>
    <property type="match status" value="1"/>
</dbReference>
<dbReference type="InterPro" id="IPR013656">
    <property type="entry name" value="PAS_4"/>
</dbReference>
<feature type="compositionally biased region" description="Low complexity" evidence="7">
    <location>
        <begin position="644"/>
        <end position="655"/>
    </location>
</feature>
<evidence type="ECO:0000259" key="10">
    <source>
        <dbReference type="PROSITE" id="PS50112"/>
    </source>
</evidence>
<evidence type="ECO:0000256" key="5">
    <source>
        <dbReference type="ARBA" id="ARBA00022777"/>
    </source>
</evidence>
<dbReference type="SUPFAM" id="SSF52172">
    <property type="entry name" value="CheY-like"/>
    <property type="match status" value="1"/>
</dbReference>
<dbReference type="InterPro" id="IPR036890">
    <property type="entry name" value="HATPase_C_sf"/>
</dbReference>
<keyword evidence="3 6" id="KW-0597">Phosphoprotein</keyword>
<dbReference type="Pfam" id="PF00072">
    <property type="entry name" value="Response_reg"/>
    <property type="match status" value="1"/>
</dbReference>
<feature type="domain" description="PAS" evidence="10">
    <location>
        <begin position="299"/>
        <end position="371"/>
    </location>
</feature>
<keyword evidence="4" id="KW-0808">Transferase</keyword>
<feature type="domain" description="Response regulatory" evidence="9">
    <location>
        <begin position="28"/>
        <end position="143"/>
    </location>
</feature>
<accession>A0ABD4THY3</accession>
<dbReference type="InterPro" id="IPR000014">
    <property type="entry name" value="PAS"/>
</dbReference>
<dbReference type="PANTHER" id="PTHR43304">
    <property type="entry name" value="PHYTOCHROME-LIKE PROTEIN CPH1"/>
    <property type="match status" value="1"/>
</dbReference>
<evidence type="ECO:0000313" key="12">
    <source>
        <dbReference type="EMBL" id="MCQ1538549.1"/>
    </source>
</evidence>
<dbReference type="PROSITE" id="PS50110">
    <property type="entry name" value="RESPONSE_REGULATORY"/>
    <property type="match status" value="1"/>
</dbReference>
<evidence type="ECO:0000313" key="13">
    <source>
        <dbReference type="Proteomes" id="UP001524383"/>
    </source>
</evidence>
<reference evidence="12 13" key="1">
    <citation type="submission" date="2019-08" db="EMBL/GenBank/DDBJ databases">
        <authorList>
            <person name="Chen S.-C."/>
            <person name="Lai M.-C."/>
            <person name="You Y.-T."/>
        </authorList>
    </citation>
    <scope>NUCLEOTIDE SEQUENCE [LARGE SCALE GENOMIC DNA]</scope>
    <source>
        <strain evidence="12 13">P2F9704a</strain>
    </source>
</reference>
<dbReference type="InterPro" id="IPR004358">
    <property type="entry name" value="Sig_transdc_His_kin-like_C"/>
</dbReference>
<feature type="modified residue" description="4-aspartylphosphate" evidence="6">
    <location>
        <position position="78"/>
    </location>
</feature>
<dbReference type="Gene3D" id="3.30.450.20">
    <property type="entry name" value="PAS domain"/>
    <property type="match status" value="2"/>
</dbReference>
<dbReference type="PROSITE" id="PS50112">
    <property type="entry name" value="PAS"/>
    <property type="match status" value="2"/>
</dbReference>
<dbReference type="SMART" id="SM00448">
    <property type="entry name" value="REC"/>
    <property type="match status" value="1"/>
</dbReference>
<dbReference type="SUPFAM" id="SSF55785">
    <property type="entry name" value="PYP-like sensor domain (PAS domain)"/>
    <property type="match status" value="2"/>
</dbReference>
<dbReference type="CDD" id="cd00156">
    <property type="entry name" value="REC"/>
    <property type="match status" value="1"/>
</dbReference>
<dbReference type="PROSITE" id="PS50113">
    <property type="entry name" value="PAC"/>
    <property type="match status" value="1"/>
</dbReference>
<feature type="domain" description="PAS" evidence="10">
    <location>
        <begin position="159"/>
        <end position="230"/>
    </location>
</feature>
<dbReference type="GO" id="GO:0004673">
    <property type="term" value="F:protein histidine kinase activity"/>
    <property type="evidence" value="ECO:0007669"/>
    <property type="project" value="UniProtKB-EC"/>
</dbReference>
<feature type="domain" description="PAC" evidence="11">
    <location>
        <begin position="246"/>
        <end position="298"/>
    </location>
</feature>
<dbReference type="PROSITE" id="PS50109">
    <property type="entry name" value="HIS_KIN"/>
    <property type="match status" value="1"/>
</dbReference>
<dbReference type="SUPFAM" id="SSF55874">
    <property type="entry name" value="ATPase domain of HSP90 chaperone/DNA topoisomerase II/histidine kinase"/>
    <property type="match status" value="1"/>
</dbReference>
<dbReference type="Pfam" id="PF02518">
    <property type="entry name" value="HATPase_c"/>
    <property type="match status" value="1"/>
</dbReference>
<evidence type="ECO:0000256" key="7">
    <source>
        <dbReference type="SAM" id="MobiDB-lite"/>
    </source>
</evidence>
<dbReference type="EC" id="2.7.13.3" evidence="2"/>
<dbReference type="InterPro" id="IPR005467">
    <property type="entry name" value="His_kinase_dom"/>
</dbReference>
<gene>
    <name evidence="12" type="ORF">FTO68_06055</name>
</gene>
<comment type="catalytic activity">
    <reaction evidence="1">
        <text>ATP + protein L-histidine = ADP + protein N-phospho-L-histidine.</text>
        <dbReference type="EC" id="2.7.13.3"/>
    </reaction>
</comment>
<dbReference type="InterPro" id="IPR001789">
    <property type="entry name" value="Sig_transdc_resp-reg_receiver"/>
</dbReference>
<sequence length="663" mass="73014">MKSSGCVTIHSHESYEERLVQNNGRKMHLLHVDDEPLFLELTEIYLNRSGDMMVTSCSSAAEALRLVETEDFDGIISDYQMPGMNGIEFLFELRSSSNNLPFIIFTGRGRQEVVIEALNNGADFYIQKGGDISSQFAELENAIRQAVLKYRSDIHLRQSRQLICDIFHHLPDATYAIDCMGRVIAWNRMMERMAGITAGQVIGRSGHPYAIPFFRESRKTLVDYILHPDEEILRTYSLLRKEHGMIIAETEGILPNGKPIFLRAKASLLYDEKGTVIGSIESVRDITKSKMAEMELISAGEYRRTLIEAHIDPLVTIGSDGGIQDLNAATEALTGMTRDALIGRSFSSLFTDPESAELIYQKTIRSGAERKHSLFIRSPDGGALPVIFYGTVYRGPDGDVRGVFAELHESIPALDAIPASCPCSEGRCGCAEAEREYTLHFDIILHDLGNAVHTARGYMDLLDVRLEEDLRTVSGKMKQAVVKAGEIIRMVGDARRNGSQITIDRHQAVIPLDEVIRNEISHFPGIRIEYGGCDEEVLADDLLGEVIWNLLHNSVKFGGDDVAISIRVEGREDRIILTVTDTGPGIPVDVIIPPPQNLSGRGLCIVRDLVAAYGGELWVESNSSDGDGRGASISLSLQKAGLAGSSVSTGVPSSSHRLQESIQ</sequence>
<dbReference type="Pfam" id="PF08448">
    <property type="entry name" value="PAS_4"/>
    <property type="match status" value="1"/>
</dbReference>
<dbReference type="NCBIfam" id="TIGR00229">
    <property type="entry name" value="sensory_box"/>
    <property type="match status" value="2"/>
</dbReference>
<dbReference type="EMBL" id="VOTZ01000011">
    <property type="protein sequence ID" value="MCQ1538549.1"/>
    <property type="molecule type" value="Genomic_DNA"/>
</dbReference>
<dbReference type="AlphaFoldDB" id="A0ABD4THY3"/>
<evidence type="ECO:0000256" key="3">
    <source>
        <dbReference type="ARBA" id="ARBA00022553"/>
    </source>
</evidence>
<dbReference type="Gene3D" id="3.30.565.10">
    <property type="entry name" value="Histidine kinase-like ATPase, C-terminal domain"/>
    <property type="match status" value="1"/>
</dbReference>
<evidence type="ECO:0000256" key="1">
    <source>
        <dbReference type="ARBA" id="ARBA00000085"/>
    </source>
</evidence>
<evidence type="ECO:0000256" key="2">
    <source>
        <dbReference type="ARBA" id="ARBA00012438"/>
    </source>
</evidence>
<dbReference type="SMART" id="SM00387">
    <property type="entry name" value="HATPase_c"/>
    <property type="match status" value="1"/>
</dbReference>
<dbReference type="PRINTS" id="PR00344">
    <property type="entry name" value="BCTRLSENSOR"/>
</dbReference>
<dbReference type="RefSeq" id="WP_255332495.1">
    <property type="nucleotide sequence ID" value="NZ_VOTZ01000011.1"/>
</dbReference>
<evidence type="ECO:0000256" key="6">
    <source>
        <dbReference type="PROSITE-ProRule" id="PRU00169"/>
    </source>
</evidence>
<comment type="caution">
    <text evidence="12">The sequence shown here is derived from an EMBL/GenBank/DDBJ whole genome shotgun (WGS) entry which is preliminary data.</text>
</comment>
<dbReference type="CDD" id="cd00130">
    <property type="entry name" value="PAS"/>
    <property type="match status" value="2"/>
</dbReference>
<dbReference type="InterPro" id="IPR003594">
    <property type="entry name" value="HATPase_dom"/>
</dbReference>
<dbReference type="SMART" id="SM00091">
    <property type="entry name" value="PAS"/>
    <property type="match status" value="2"/>
</dbReference>
<keyword evidence="5" id="KW-0418">Kinase</keyword>
<evidence type="ECO:0000259" key="9">
    <source>
        <dbReference type="PROSITE" id="PS50110"/>
    </source>
</evidence>
<proteinExistence type="predicted"/>
<name>A0ABD4THY3_9EURY</name>
<organism evidence="12 13">
    <name type="scientific">Methanocalculus taiwanensis</name>
    <dbReference type="NCBI Taxonomy" id="106207"/>
    <lineage>
        <taxon>Archaea</taxon>
        <taxon>Methanobacteriati</taxon>
        <taxon>Methanobacteriota</taxon>
        <taxon>Stenosarchaea group</taxon>
        <taxon>Methanomicrobia</taxon>
        <taxon>Methanomicrobiales</taxon>
        <taxon>Methanocalculaceae</taxon>
        <taxon>Methanocalculus</taxon>
    </lineage>
</organism>
<feature type="domain" description="Histidine kinase" evidence="8">
    <location>
        <begin position="543"/>
        <end position="641"/>
    </location>
</feature>
<dbReference type="Proteomes" id="UP001524383">
    <property type="component" value="Unassembled WGS sequence"/>
</dbReference>
<dbReference type="InterPro" id="IPR000700">
    <property type="entry name" value="PAS-assoc_C"/>
</dbReference>
<dbReference type="Gene3D" id="3.40.50.2300">
    <property type="match status" value="1"/>
</dbReference>
<dbReference type="PANTHER" id="PTHR43304:SF1">
    <property type="entry name" value="PAC DOMAIN-CONTAINING PROTEIN"/>
    <property type="match status" value="1"/>
</dbReference>
<protein>
    <recommendedName>
        <fullName evidence="2">histidine kinase</fullName>
        <ecNumber evidence="2">2.7.13.3</ecNumber>
    </recommendedName>
</protein>
<evidence type="ECO:0000256" key="4">
    <source>
        <dbReference type="ARBA" id="ARBA00022679"/>
    </source>
</evidence>
<dbReference type="InterPro" id="IPR013767">
    <property type="entry name" value="PAS_fold"/>
</dbReference>
<dbReference type="InterPro" id="IPR035965">
    <property type="entry name" value="PAS-like_dom_sf"/>
</dbReference>
<evidence type="ECO:0000259" key="8">
    <source>
        <dbReference type="PROSITE" id="PS50109"/>
    </source>
</evidence>
<dbReference type="InterPro" id="IPR052162">
    <property type="entry name" value="Sensor_kinase/Photoreceptor"/>
</dbReference>
<keyword evidence="13" id="KW-1185">Reference proteome</keyword>